<evidence type="ECO:0000313" key="1">
    <source>
        <dbReference type="EMBL" id="KAG7411521.1"/>
    </source>
</evidence>
<organism evidence="1 2">
    <name type="scientific">Fusarium oxysporum f. sp. rapae</name>
    <dbReference type="NCBI Taxonomy" id="485398"/>
    <lineage>
        <taxon>Eukaryota</taxon>
        <taxon>Fungi</taxon>
        <taxon>Dikarya</taxon>
        <taxon>Ascomycota</taxon>
        <taxon>Pezizomycotina</taxon>
        <taxon>Sordariomycetes</taxon>
        <taxon>Hypocreomycetidae</taxon>
        <taxon>Hypocreales</taxon>
        <taxon>Nectriaceae</taxon>
        <taxon>Fusarium</taxon>
        <taxon>Fusarium oxysporum species complex</taxon>
    </lineage>
</organism>
<evidence type="ECO:0000313" key="2">
    <source>
        <dbReference type="Proteomes" id="UP000694050"/>
    </source>
</evidence>
<dbReference type="PANTHER" id="PTHR14187">
    <property type="entry name" value="ALPHA KINASE/ELONGATION FACTOR 2 KINASE"/>
    <property type="match status" value="1"/>
</dbReference>
<proteinExistence type="predicted"/>
<gene>
    <name evidence="1" type="ORF">Forpe1208_v009879</name>
</gene>
<sequence length="308" mass="33418">MRLTFTWKTSDALQPRWANVYEGIKEGSRVLLGPSDARERLLQVLRPVDILGANVRLAQKLVTEAEAAAIALLSASANTGNLEGLNFQAKDTVIICDCGGGTTDLISYQVLSMRPLAVREISPSKSIYAGAALLDDGFMELLKARTKAERPRPTFKLLTDEDFNKFADSIWHNDMKRNHSVDMEGQIVDLPPRFLGIWVDRTTMAFTAGDINGLFDPIVHKIVNLIDSEMAVVKEETGEQATHVVVAGGLGRNHYLWTSVARGAVLHAIQTKSQSTPSIVQIEARASGESYGVGIGNGGPHPLACLLG</sequence>
<protein>
    <submittedName>
        <fullName evidence="1">Uncharacterized protein</fullName>
    </submittedName>
</protein>
<name>A0A8J5NS26_FUSOX</name>
<dbReference type="PANTHER" id="PTHR14187:SF5">
    <property type="entry name" value="HEAT SHOCK 70 KDA PROTEIN 12A"/>
    <property type="match status" value="1"/>
</dbReference>
<reference evidence="1" key="1">
    <citation type="submission" date="2021-04" db="EMBL/GenBank/DDBJ databases">
        <title>First draft genome resource for Brassicaceae pathogens Fusarium oxysporum f. sp. raphani and Fusarium oxysporum f. sp. rapae.</title>
        <authorList>
            <person name="Asai S."/>
        </authorList>
    </citation>
    <scope>NUCLEOTIDE SEQUENCE</scope>
    <source>
        <strain evidence="1">Tf1208</strain>
    </source>
</reference>
<dbReference type="CDD" id="cd10170">
    <property type="entry name" value="ASKHA_NBD_HSP70"/>
    <property type="match status" value="1"/>
</dbReference>
<comment type="caution">
    <text evidence="1">The sequence shown here is derived from an EMBL/GenBank/DDBJ whole genome shotgun (WGS) entry which is preliminary data.</text>
</comment>
<dbReference type="EMBL" id="JAELUQ010000007">
    <property type="protein sequence ID" value="KAG7411521.1"/>
    <property type="molecule type" value="Genomic_DNA"/>
</dbReference>
<dbReference type="Proteomes" id="UP000694050">
    <property type="component" value="Unassembled WGS sequence"/>
</dbReference>
<accession>A0A8J5NS26</accession>
<dbReference type="AlphaFoldDB" id="A0A8J5NS26"/>